<feature type="transmembrane region" description="Helical" evidence="7">
    <location>
        <begin position="267"/>
        <end position="292"/>
    </location>
</feature>
<feature type="transmembrane region" description="Helical" evidence="7">
    <location>
        <begin position="46"/>
        <end position="65"/>
    </location>
</feature>
<dbReference type="PANTHER" id="PTHR33362">
    <property type="entry name" value="SIALIC ACID TRAP TRANSPORTER PERMEASE PROTEIN SIAT-RELATED"/>
    <property type="match status" value="1"/>
</dbReference>
<feature type="transmembrane region" description="Helical" evidence="7">
    <location>
        <begin position="312"/>
        <end position="342"/>
    </location>
</feature>
<dbReference type="PANTHER" id="PTHR33362:SF2">
    <property type="entry name" value="TRAP TRANSPORTER LARGE PERMEASE PROTEIN"/>
    <property type="match status" value="1"/>
</dbReference>
<feature type="transmembrane region" description="Helical" evidence="7">
    <location>
        <begin position="354"/>
        <end position="379"/>
    </location>
</feature>
<feature type="transmembrane region" description="Helical" evidence="7">
    <location>
        <begin position="213"/>
        <end position="233"/>
    </location>
</feature>
<evidence type="ECO:0000313" key="9">
    <source>
        <dbReference type="EMBL" id="QGP93694.1"/>
    </source>
</evidence>
<dbReference type="Proteomes" id="UP000425916">
    <property type="component" value="Chromosome"/>
</dbReference>
<dbReference type="InterPro" id="IPR010656">
    <property type="entry name" value="DctM"/>
</dbReference>
<keyword evidence="2" id="KW-1003">Cell membrane</keyword>
<evidence type="ECO:0000256" key="3">
    <source>
        <dbReference type="ARBA" id="ARBA00022519"/>
    </source>
</evidence>
<keyword evidence="5 7" id="KW-1133">Transmembrane helix</keyword>
<comment type="subcellular location">
    <subcellularLocation>
        <location evidence="1">Cell inner membrane</location>
        <topology evidence="1">Multi-pass membrane protein</topology>
    </subcellularLocation>
</comment>
<dbReference type="RefSeq" id="WP_156275343.1">
    <property type="nucleotide sequence ID" value="NZ_CP046244.1"/>
</dbReference>
<dbReference type="NCBIfam" id="TIGR00786">
    <property type="entry name" value="dctM"/>
    <property type="match status" value="1"/>
</dbReference>
<keyword evidence="10" id="KW-1185">Reference proteome</keyword>
<evidence type="ECO:0000259" key="8">
    <source>
        <dbReference type="Pfam" id="PF06808"/>
    </source>
</evidence>
<feature type="transmembrane region" description="Helical" evidence="7">
    <location>
        <begin position="394"/>
        <end position="419"/>
    </location>
</feature>
<dbReference type="OrthoDB" id="9772674at2"/>
<proteinExistence type="predicted"/>
<dbReference type="GO" id="GO:0022857">
    <property type="term" value="F:transmembrane transporter activity"/>
    <property type="evidence" value="ECO:0007669"/>
    <property type="project" value="TreeGrafter"/>
</dbReference>
<feature type="domain" description="TRAP C4-dicarboxylate transport system permease DctM subunit" evidence="8">
    <location>
        <begin position="8"/>
        <end position="415"/>
    </location>
</feature>
<feature type="transmembrane region" description="Helical" evidence="7">
    <location>
        <begin position="239"/>
        <end position="255"/>
    </location>
</feature>
<organism evidence="9 10">
    <name type="scientific">Neomoorella glycerini</name>
    <dbReference type="NCBI Taxonomy" id="55779"/>
    <lineage>
        <taxon>Bacteria</taxon>
        <taxon>Bacillati</taxon>
        <taxon>Bacillota</taxon>
        <taxon>Clostridia</taxon>
        <taxon>Neomoorellales</taxon>
        <taxon>Neomoorellaceae</taxon>
        <taxon>Neomoorella</taxon>
    </lineage>
</organism>
<sequence length="424" mass="44217">MTPIIITVALALIFIGVPVAFSLGLGSLAALLSNGHLPLTVIPQRMMVNIDSFSLMAIPFFILAGEVMSTGTMSRRLVNFATAVVGHLRGGLGIVDVVASTIFAGISGSAAADTAAIGSIMIPPMIKKGYRPGFAASLQAAAGSLGPIIPPSIVMIIYGSITGLSIASLFMGGLVPGLIMATGLALVAYLYALKNGLGAEHAFSLKRVFKASIEAGWALILPLIILGGIVFGIFTPTEAGAVAVVYAFIVGLFIYRDIKFKDVPHILLRAGLSSAVILIIVGAASVASWLLASERFSEHVVGFFTAISSNRYVVYLLLLAFVIAVGMLVETVASAILLVPVLFPVAAQLGFDPVHFGVVVSIALVFAGLTPPVAVILYITTAIAKCSFAETCRFLLPFLAVCFATLLLAAFIPQLVLWVPSLMR</sequence>
<keyword evidence="4 7" id="KW-0812">Transmembrane</keyword>
<evidence type="ECO:0000256" key="6">
    <source>
        <dbReference type="ARBA" id="ARBA00023136"/>
    </source>
</evidence>
<dbReference type="Pfam" id="PF06808">
    <property type="entry name" value="DctM"/>
    <property type="match status" value="1"/>
</dbReference>
<keyword evidence="3" id="KW-0997">Cell inner membrane</keyword>
<dbReference type="EMBL" id="CP046244">
    <property type="protein sequence ID" value="QGP93694.1"/>
    <property type="molecule type" value="Genomic_DNA"/>
</dbReference>
<evidence type="ECO:0000256" key="4">
    <source>
        <dbReference type="ARBA" id="ARBA00022692"/>
    </source>
</evidence>
<dbReference type="InterPro" id="IPR004681">
    <property type="entry name" value="TRAP_DctM"/>
</dbReference>
<feature type="transmembrane region" description="Helical" evidence="7">
    <location>
        <begin position="164"/>
        <end position="192"/>
    </location>
</feature>
<dbReference type="GO" id="GO:0005886">
    <property type="term" value="C:plasma membrane"/>
    <property type="evidence" value="ECO:0007669"/>
    <property type="project" value="UniProtKB-SubCell"/>
</dbReference>
<evidence type="ECO:0000256" key="5">
    <source>
        <dbReference type="ARBA" id="ARBA00022989"/>
    </source>
</evidence>
<dbReference type="PIRSF" id="PIRSF006066">
    <property type="entry name" value="HI0050"/>
    <property type="match status" value="1"/>
</dbReference>
<dbReference type="AlphaFoldDB" id="A0A6I5ZUV1"/>
<evidence type="ECO:0000313" key="10">
    <source>
        <dbReference type="Proteomes" id="UP000425916"/>
    </source>
</evidence>
<protein>
    <submittedName>
        <fullName evidence="9">C4-dicarboxylate TRAP transporter large permease protein DctM</fullName>
    </submittedName>
</protein>
<name>A0A6I5ZUV1_9FIRM</name>
<gene>
    <name evidence="9" type="primary">dctM_5</name>
    <name evidence="9" type="ORF">MGLY_31160</name>
</gene>
<evidence type="ECO:0000256" key="1">
    <source>
        <dbReference type="ARBA" id="ARBA00004429"/>
    </source>
</evidence>
<evidence type="ECO:0000256" key="7">
    <source>
        <dbReference type="SAM" id="Phobius"/>
    </source>
</evidence>
<feature type="transmembrane region" description="Helical" evidence="7">
    <location>
        <begin position="101"/>
        <end position="122"/>
    </location>
</feature>
<keyword evidence="6 7" id="KW-0472">Membrane</keyword>
<feature type="transmembrane region" description="Helical" evidence="7">
    <location>
        <begin position="134"/>
        <end position="158"/>
    </location>
</feature>
<reference evidence="9 10" key="1">
    <citation type="submission" date="2019-11" db="EMBL/GenBank/DDBJ databases">
        <title>Genome sequence of Moorella glycerini DSM11254.</title>
        <authorList>
            <person name="Poehlein A."/>
            <person name="Boeer T."/>
            <person name="Daniel R."/>
        </authorList>
    </citation>
    <scope>NUCLEOTIDE SEQUENCE [LARGE SCALE GENOMIC DNA]</scope>
    <source>
        <strain evidence="9 10">DSM 11254</strain>
    </source>
</reference>
<accession>A0A6I5ZUV1</accession>
<evidence type="ECO:0000256" key="2">
    <source>
        <dbReference type="ARBA" id="ARBA00022475"/>
    </source>
</evidence>